<dbReference type="Gene3D" id="3.40.50.300">
    <property type="entry name" value="P-loop containing nucleotide triphosphate hydrolases"/>
    <property type="match status" value="2"/>
</dbReference>
<proteinExistence type="predicted"/>
<dbReference type="EC" id="3.6.4.13" evidence="7"/>
<dbReference type="SMART" id="SM00490">
    <property type="entry name" value="HELICc"/>
    <property type="match status" value="1"/>
</dbReference>
<evidence type="ECO:0000259" key="5">
    <source>
        <dbReference type="PROSITE" id="PS51192"/>
    </source>
</evidence>
<dbReference type="InterPro" id="IPR001650">
    <property type="entry name" value="Helicase_C-like"/>
</dbReference>
<dbReference type="InterPro" id="IPR011545">
    <property type="entry name" value="DEAD/DEAH_box_helicase_dom"/>
</dbReference>
<dbReference type="PANTHER" id="PTHR18934">
    <property type="entry name" value="ATP-DEPENDENT RNA HELICASE"/>
    <property type="match status" value="1"/>
</dbReference>
<dbReference type="PROSITE" id="PS51194">
    <property type="entry name" value="HELICASE_CTER"/>
    <property type="match status" value="1"/>
</dbReference>
<dbReference type="Pfam" id="PF07717">
    <property type="entry name" value="OB_NTP_bind"/>
    <property type="match status" value="1"/>
</dbReference>
<reference evidence="7 8" key="1">
    <citation type="submission" date="2019-02" db="EMBL/GenBank/DDBJ databases">
        <title>Deep-cultivation of Planctomycetes and their phenomic and genomic characterization uncovers novel biology.</title>
        <authorList>
            <person name="Wiegand S."/>
            <person name="Jogler M."/>
            <person name="Boedeker C."/>
            <person name="Pinto D."/>
            <person name="Vollmers J."/>
            <person name="Rivas-Marin E."/>
            <person name="Kohn T."/>
            <person name="Peeters S.H."/>
            <person name="Heuer A."/>
            <person name="Rast P."/>
            <person name="Oberbeckmann S."/>
            <person name="Bunk B."/>
            <person name="Jeske O."/>
            <person name="Meyerdierks A."/>
            <person name="Storesund J.E."/>
            <person name="Kallscheuer N."/>
            <person name="Luecker S."/>
            <person name="Lage O.M."/>
            <person name="Pohl T."/>
            <person name="Merkel B.J."/>
            <person name="Hornburger P."/>
            <person name="Mueller R.-W."/>
            <person name="Bruemmer F."/>
            <person name="Labrenz M."/>
            <person name="Spormann A.M."/>
            <person name="Op den Camp H."/>
            <person name="Overmann J."/>
            <person name="Amann R."/>
            <person name="Jetten M.S.M."/>
            <person name="Mascher T."/>
            <person name="Medema M.H."/>
            <person name="Devos D.P."/>
            <person name="Kaster A.-K."/>
            <person name="Ovreas L."/>
            <person name="Rohde M."/>
            <person name="Galperin M.Y."/>
            <person name="Jogler C."/>
        </authorList>
    </citation>
    <scope>NUCLEOTIDE SEQUENCE [LARGE SCALE GENOMIC DNA]</scope>
    <source>
        <strain evidence="7 8">Mal4</strain>
    </source>
</reference>
<dbReference type="EMBL" id="CP036275">
    <property type="protein sequence ID" value="QDU38258.1"/>
    <property type="molecule type" value="Genomic_DNA"/>
</dbReference>
<name>A0A517Z6Z0_9PLAN</name>
<dbReference type="Pfam" id="PF04408">
    <property type="entry name" value="WHD_HA2"/>
    <property type="match status" value="1"/>
</dbReference>
<dbReference type="SMART" id="SM00847">
    <property type="entry name" value="HA2"/>
    <property type="match status" value="1"/>
</dbReference>
<dbReference type="CDD" id="cd18791">
    <property type="entry name" value="SF2_C_RHA"/>
    <property type="match status" value="1"/>
</dbReference>
<dbReference type="Gene3D" id="1.20.120.1080">
    <property type="match status" value="1"/>
</dbReference>
<feature type="domain" description="Helicase ATP-binding" evidence="5">
    <location>
        <begin position="110"/>
        <end position="273"/>
    </location>
</feature>
<protein>
    <submittedName>
        <fullName evidence="7">ATP-dependent RNA helicase HrpB</fullName>
        <ecNumber evidence="7">3.6.4.13</ecNumber>
    </submittedName>
</protein>
<evidence type="ECO:0000256" key="1">
    <source>
        <dbReference type="ARBA" id="ARBA00022741"/>
    </source>
</evidence>
<dbReference type="InterPro" id="IPR010222">
    <property type="entry name" value="RNA_helicase_HrpA"/>
</dbReference>
<dbReference type="SMART" id="SM00487">
    <property type="entry name" value="DEXDc"/>
    <property type="match status" value="1"/>
</dbReference>
<dbReference type="SUPFAM" id="SSF52540">
    <property type="entry name" value="P-loop containing nucleoside triphosphate hydrolases"/>
    <property type="match status" value="1"/>
</dbReference>
<dbReference type="Pfam" id="PF11898">
    <property type="entry name" value="DUF3418"/>
    <property type="match status" value="1"/>
</dbReference>
<dbReference type="PANTHER" id="PTHR18934:SF99">
    <property type="entry name" value="ATP-DEPENDENT RNA HELICASE DHX37-RELATED"/>
    <property type="match status" value="1"/>
</dbReference>
<dbReference type="InterPro" id="IPR007502">
    <property type="entry name" value="Helicase-assoc_dom"/>
</dbReference>
<dbReference type="SMART" id="SM00382">
    <property type="entry name" value="AAA"/>
    <property type="match status" value="1"/>
</dbReference>
<sequence length="1330" mass="151224">MRRMPAPAEPGPALRKRLLQFEKSDQVEVNVTDVESQIEETMLKDRHRLRQSLRRIRDLERRGKPFDRSLTRLQEQVEKSLSIRELRTRRPLKIDFPDELPISARREEIAEAIRDNQVVIICGETGSGKSTQLPKICLDLGRGIVGDIGHTQPRRLAARSVATRVAEELGNRLGDAVGFKIRFTDVTSPKTRVKLMTDGILLAETQSDRRLEQYDTIIIDEAHERSLNIDFLMGYLKRLLPKRPELKLIITSATIDAERFAEFFGSEGSPAPVINVAGRTYPVELLYRPIENDDEGSEPDWLRGIGDAVDELARVDTGDILVFLPTERDIREAARVLRGRNLFGDGPQRATEILPLYSRLSEKDQQRVFASHPHRRIVLATNVAESSLTVPGIRSVIDLGTARISRFSARSSVQRLPIEPISQASADQRKGRCGRVGPGICVRLYSEEDFLNREAFTPPEIQRCNLASVILQTQALGLGDLEDFPFLDPPKPAAIRAGYKMLYEIGALDEEQKLTDFGRKLSRLPVDPRIGRMILAGGEEQCLAEVLIIAAALEIRDPRDRPVEKQQAADQAHEQFRDENSDFLTLLKIWDTFAAWSDKLSRSQLRKACLQNFLSYNRMREWRDLERQLRDIVHGNGMKVGARSQDAERVHRAVVTGLLGNIALKDESSPEYTGSGGQKLVLWPGSAVFEKKPKWIVAAELVETNRRYARMVAPINPAWIESLAGHLVKRTHSEPHWHSRSGSVMAFEKVLLFGLPVVARRRVPYGKVEPAKAREMFIQHALVEGDYESKGKFQQYNRELKESLHDWQARTRNAGLMLGEEAEYEFYDQRIPEGIYDGPRFEKWRRKAEAENPELLHFRREDLLANPEEEVTDSEFPRQLDVGGLRLPLEYHLEPGAAEDGITIVVPQEAARHLDSSRLGWLVPGLLEEKVTALIKTLPKSIRRMFVPVPDTAREVVQRLKFGEGQLEEQLATELRRMTGEYVPVDAFDPDRLPQHLRMNVKLVDTAGEGVAGGRDVEEVQADSKRVAAQIAASEEEKRLQQTGLTDWTFGDLPEEIPLYRRGVLVTGYPMLVDGGETVGVQIALDKTEADYRTRKALIRLFWLQNADRVREQVNWLPKLDHLLAQASELPGSENFREQIGWRIAERAVVASQKVPRNADDFRDWQKLVRNKVSVAVQDIADVLGPMLTSCQAVNRKLKASRNPAMSQAYQDVESQVQQLVAPGFFADRQWAVLRHYPRYLDAILHRLKKLTQGGLAKDRKLTKRLGPYWRRYLEAASREGGSLRRQLAVEQYHWLLEEYRVSLFAQQLRTAVPVSEKRLDEAWKQVPGK</sequence>
<dbReference type="GO" id="GO:0003724">
    <property type="term" value="F:RNA helicase activity"/>
    <property type="evidence" value="ECO:0007669"/>
    <property type="project" value="UniProtKB-EC"/>
</dbReference>
<dbReference type="Pfam" id="PF00270">
    <property type="entry name" value="DEAD"/>
    <property type="match status" value="1"/>
</dbReference>
<evidence type="ECO:0000256" key="4">
    <source>
        <dbReference type="ARBA" id="ARBA00022840"/>
    </source>
</evidence>
<evidence type="ECO:0000256" key="3">
    <source>
        <dbReference type="ARBA" id="ARBA00022806"/>
    </source>
</evidence>
<keyword evidence="3 7" id="KW-0347">Helicase</keyword>
<dbReference type="Proteomes" id="UP000320496">
    <property type="component" value="Chromosome"/>
</dbReference>
<dbReference type="GO" id="GO:0016787">
    <property type="term" value="F:hydrolase activity"/>
    <property type="evidence" value="ECO:0007669"/>
    <property type="project" value="UniProtKB-KW"/>
</dbReference>
<keyword evidence="2 7" id="KW-0378">Hydrolase</keyword>
<evidence type="ECO:0000313" key="8">
    <source>
        <dbReference type="Proteomes" id="UP000320496"/>
    </source>
</evidence>
<evidence type="ECO:0000259" key="6">
    <source>
        <dbReference type="PROSITE" id="PS51194"/>
    </source>
</evidence>
<evidence type="ECO:0000256" key="2">
    <source>
        <dbReference type="ARBA" id="ARBA00022801"/>
    </source>
</evidence>
<feature type="domain" description="Helicase C-terminal" evidence="6">
    <location>
        <begin position="307"/>
        <end position="477"/>
    </location>
</feature>
<dbReference type="Pfam" id="PF21010">
    <property type="entry name" value="HA2_C"/>
    <property type="match status" value="1"/>
</dbReference>
<dbReference type="InterPro" id="IPR027417">
    <property type="entry name" value="P-loop_NTPase"/>
</dbReference>
<evidence type="ECO:0000313" key="7">
    <source>
        <dbReference type="EMBL" id="QDU38258.1"/>
    </source>
</evidence>
<dbReference type="InterPro" id="IPR011709">
    <property type="entry name" value="DEAD-box_helicase_OB_fold"/>
</dbReference>
<dbReference type="FunFam" id="1.20.120.1080:FF:000005">
    <property type="entry name" value="ATP-dependent helicase HrpA"/>
    <property type="match status" value="1"/>
</dbReference>
<organism evidence="7 8">
    <name type="scientific">Maioricimonas rarisocia</name>
    <dbReference type="NCBI Taxonomy" id="2528026"/>
    <lineage>
        <taxon>Bacteria</taxon>
        <taxon>Pseudomonadati</taxon>
        <taxon>Planctomycetota</taxon>
        <taxon>Planctomycetia</taxon>
        <taxon>Planctomycetales</taxon>
        <taxon>Planctomycetaceae</taxon>
        <taxon>Maioricimonas</taxon>
    </lineage>
</organism>
<dbReference type="InterPro" id="IPR048333">
    <property type="entry name" value="HA2_WH"/>
</dbReference>
<dbReference type="KEGG" id="mri:Mal4_25850"/>
<dbReference type="InterPro" id="IPR024590">
    <property type="entry name" value="HrpA_C"/>
</dbReference>
<dbReference type="GO" id="GO:0003723">
    <property type="term" value="F:RNA binding"/>
    <property type="evidence" value="ECO:0007669"/>
    <property type="project" value="TreeGrafter"/>
</dbReference>
<accession>A0A517Z6Z0</accession>
<keyword evidence="1" id="KW-0547">Nucleotide-binding</keyword>
<keyword evidence="8" id="KW-1185">Reference proteome</keyword>
<gene>
    <name evidence="7" type="primary">hrpB</name>
    <name evidence="7" type="ORF">Mal4_25850</name>
</gene>
<dbReference type="PROSITE" id="PS51192">
    <property type="entry name" value="HELICASE_ATP_BIND_1"/>
    <property type="match status" value="1"/>
</dbReference>
<dbReference type="InterPro" id="IPR003593">
    <property type="entry name" value="AAA+_ATPase"/>
</dbReference>
<dbReference type="Pfam" id="PF00271">
    <property type="entry name" value="Helicase_C"/>
    <property type="match status" value="1"/>
</dbReference>
<keyword evidence="4" id="KW-0067">ATP-binding</keyword>
<dbReference type="InterPro" id="IPR014001">
    <property type="entry name" value="Helicase_ATP-bd"/>
</dbReference>
<dbReference type="NCBIfam" id="TIGR01967">
    <property type="entry name" value="DEAH_box_HrpA"/>
    <property type="match status" value="1"/>
</dbReference>
<dbReference type="GO" id="GO:0005524">
    <property type="term" value="F:ATP binding"/>
    <property type="evidence" value="ECO:0007669"/>
    <property type="project" value="UniProtKB-KW"/>
</dbReference>